<dbReference type="HOGENOM" id="CLU_033863_4_5_10"/>
<dbReference type="SUPFAM" id="SSF103481">
    <property type="entry name" value="Multidrug resistance efflux transporter EmrE"/>
    <property type="match status" value="2"/>
</dbReference>
<feature type="transmembrane region" description="Helical" evidence="6">
    <location>
        <begin position="115"/>
        <end position="133"/>
    </location>
</feature>
<proteinExistence type="predicted"/>
<dbReference type="STRING" id="398720.MED217_00440"/>
<feature type="transmembrane region" description="Helical" evidence="6">
    <location>
        <begin position="173"/>
        <end position="190"/>
    </location>
</feature>
<keyword evidence="3 6" id="KW-0812">Transmembrane</keyword>
<feature type="domain" description="EamA" evidence="7">
    <location>
        <begin position="171"/>
        <end position="307"/>
    </location>
</feature>
<keyword evidence="2" id="KW-1003">Cell membrane</keyword>
<evidence type="ECO:0000256" key="1">
    <source>
        <dbReference type="ARBA" id="ARBA00004651"/>
    </source>
</evidence>
<evidence type="ECO:0000313" key="9">
    <source>
        <dbReference type="Proteomes" id="UP000001601"/>
    </source>
</evidence>
<dbReference type="Pfam" id="PF00892">
    <property type="entry name" value="EamA"/>
    <property type="match status" value="2"/>
</dbReference>
<reference evidence="8 9" key="1">
    <citation type="journal article" date="2007" name="Nature">
        <title>Light stimulates growth of proteorhodopsin-containing marine Flavobacteria.</title>
        <authorList>
            <person name="Gomez-Consarnau L."/>
            <person name="Gonzalez J.M."/>
            <person name="Coll-Llado M."/>
            <person name="Gourdon P."/>
            <person name="Pascher T."/>
            <person name="Neutze R."/>
            <person name="Pedros-Alio C."/>
            <person name="Pinhassi J."/>
        </authorList>
    </citation>
    <scope>NUCLEOTIDE SEQUENCE [LARGE SCALE GENOMIC DNA]</scope>
    <source>
        <strain evidence="8 9">MED217</strain>
    </source>
</reference>
<dbReference type="Proteomes" id="UP000001601">
    <property type="component" value="Unassembled WGS sequence"/>
</dbReference>
<feature type="transmembrane region" description="Helical" evidence="6">
    <location>
        <begin position="234"/>
        <end position="255"/>
    </location>
</feature>
<dbReference type="OrthoDB" id="9811486at2"/>
<keyword evidence="4 6" id="KW-1133">Transmembrane helix</keyword>
<protein>
    <recommendedName>
        <fullName evidence="7">EamA domain-containing protein</fullName>
    </recommendedName>
</protein>
<evidence type="ECO:0000256" key="3">
    <source>
        <dbReference type="ARBA" id="ARBA00022692"/>
    </source>
</evidence>
<dbReference type="InterPro" id="IPR050638">
    <property type="entry name" value="AA-Vitamin_Transporters"/>
</dbReference>
<evidence type="ECO:0000256" key="2">
    <source>
        <dbReference type="ARBA" id="ARBA00022475"/>
    </source>
</evidence>
<name>A3XQF3_LEEBM</name>
<dbReference type="GO" id="GO:0005886">
    <property type="term" value="C:plasma membrane"/>
    <property type="evidence" value="ECO:0007669"/>
    <property type="project" value="UniProtKB-SubCell"/>
</dbReference>
<dbReference type="RefSeq" id="WP_009778483.1">
    <property type="nucleotide sequence ID" value="NZ_CH672395.1"/>
</dbReference>
<accession>A3XQF3</accession>
<feature type="domain" description="EamA" evidence="7">
    <location>
        <begin position="25"/>
        <end position="156"/>
    </location>
</feature>
<organism evidence="8 9">
    <name type="scientific">Leeuwenhoekiella blandensis (strain CECT 7118 / CCUG 51940 / KCTC 22103 / MED217)</name>
    <name type="common">Flavobacterium sp. (strain MED217)</name>
    <dbReference type="NCBI Taxonomy" id="398720"/>
    <lineage>
        <taxon>Bacteria</taxon>
        <taxon>Pseudomonadati</taxon>
        <taxon>Bacteroidota</taxon>
        <taxon>Flavobacteriia</taxon>
        <taxon>Flavobacteriales</taxon>
        <taxon>Flavobacteriaceae</taxon>
        <taxon>Leeuwenhoekiella</taxon>
    </lineage>
</organism>
<feature type="transmembrane region" description="Helical" evidence="6">
    <location>
        <begin position="84"/>
        <end position="103"/>
    </location>
</feature>
<comment type="subcellular location">
    <subcellularLocation>
        <location evidence="1">Cell membrane</location>
        <topology evidence="1">Multi-pass membrane protein</topology>
    </subcellularLocation>
</comment>
<keyword evidence="9" id="KW-1185">Reference proteome</keyword>
<evidence type="ECO:0000256" key="5">
    <source>
        <dbReference type="ARBA" id="ARBA00023136"/>
    </source>
</evidence>
<dbReference type="InterPro" id="IPR037185">
    <property type="entry name" value="EmrE-like"/>
</dbReference>
<dbReference type="EMBL" id="AANC01000009">
    <property type="protein sequence ID" value="EAQ48220.1"/>
    <property type="molecule type" value="Genomic_DNA"/>
</dbReference>
<dbReference type="InterPro" id="IPR000620">
    <property type="entry name" value="EamA_dom"/>
</dbReference>
<sequence>MSKLPQGKPQNIKPLGGANKRVLALAAATGASTIYGINHTLAKGVMPTYIGAYGFILLRVLGASLLFWLLSIFTKSEKIDRADYWRFLGCAVFGMFVNMLSFFKGLSLSTPINSSVIITLSPVILLILSALFLKERIGFIKILGILIGMLGALVLVLFGAAEQPNAPNIPLGNVLFFVNGATYAVYLILVKPISNKYSTITLMKWLFLLGVFLNLPFTFTEFTSVDWLHLPPHAVWVMVFVVVGTTFSTYLLNLYALKTLKASTIGAFIYLQPVIAILFAVLVGADHLSWVRAGAAALIFLGVYLSTRTKKTA</sequence>
<dbReference type="PANTHER" id="PTHR32322:SF18">
    <property type="entry name" value="S-ADENOSYLMETHIONINE_S-ADENOSYLHOMOCYSTEINE TRANSPORTER"/>
    <property type="match status" value="1"/>
</dbReference>
<dbReference type="PANTHER" id="PTHR32322">
    <property type="entry name" value="INNER MEMBRANE TRANSPORTER"/>
    <property type="match status" value="1"/>
</dbReference>
<dbReference type="eggNOG" id="COG0697">
    <property type="taxonomic scope" value="Bacteria"/>
</dbReference>
<gene>
    <name evidence="8" type="ORF">MED217_00440</name>
</gene>
<evidence type="ECO:0000256" key="6">
    <source>
        <dbReference type="SAM" id="Phobius"/>
    </source>
</evidence>
<feature type="transmembrane region" description="Helical" evidence="6">
    <location>
        <begin position="50"/>
        <end position="72"/>
    </location>
</feature>
<feature type="transmembrane region" description="Helical" evidence="6">
    <location>
        <begin position="290"/>
        <end position="307"/>
    </location>
</feature>
<feature type="transmembrane region" description="Helical" evidence="6">
    <location>
        <begin position="140"/>
        <end position="161"/>
    </location>
</feature>
<feature type="transmembrane region" description="Helical" evidence="6">
    <location>
        <begin position="267"/>
        <end position="284"/>
    </location>
</feature>
<feature type="transmembrane region" description="Helical" evidence="6">
    <location>
        <begin position="202"/>
        <end position="222"/>
    </location>
</feature>
<keyword evidence="5 6" id="KW-0472">Membrane</keyword>
<evidence type="ECO:0000259" key="7">
    <source>
        <dbReference type="Pfam" id="PF00892"/>
    </source>
</evidence>
<feature type="transmembrane region" description="Helical" evidence="6">
    <location>
        <begin position="21"/>
        <end position="38"/>
    </location>
</feature>
<evidence type="ECO:0000256" key="4">
    <source>
        <dbReference type="ARBA" id="ARBA00022989"/>
    </source>
</evidence>
<comment type="caution">
    <text evidence="8">The sequence shown here is derived from an EMBL/GenBank/DDBJ whole genome shotgun (WGS) entry which is preliminary data.</text>
</comment>
<dbReference type="AlphaFoldDB" id="A3XQF3"/>
<evidence type="ECO:0000313" key="8">
    <source>
        <dbReference type="EMBL" id="EAQ48220.1"/>
    </source>
</evidence>